<evidence type="ECO:0000313" key="8">
    <source>
        <dbReference type="Proteomes" id="UP000182840"/>
    </source>
</evidence>
<organism evidence="7 8">
    <name type="scientific">Aquibium oceanicum</name>
    <dbReference type="NCBI Taxonomy" id="1670800"/>
    <lineage>
        <taxon>Bacteria</taxon>
        <taxon>Pseudomonadati</taxon>
        <taxon>Pseudomonadota</taxon>
        <taxon>Alphaproteobacteria</taxon>
        <taxon>Hyphomicrobiales</taxon>
        <taxon>Phyllobacteriaceae</taxon>
        <taxon>Aquibium</taxon>
    </lineage>
</organism>
<name>A0A1L3SVB6_9HYPH</name>
<dbReference type="AlphaFoldDB" id="A0A1L3SVB6"/>
<proteinExistence type="inferred from homology"/>
<dbReference type="Proteomes" id="UP000182840">
    <property type="component" value="Chromosome"/>
</dbReference>
<comment type="similarity">
    <text evidence="2">Belongs to the GMC oxidoreductase family.</text>
</comment>
<accession>A0A1L3SVB6</accession>
<dbReference type="Pfam" id="PF05199">
    <property type="entry name" value="GMC_oxred_C"/>
    <property type="match status" value="1"/>
</dbReference>
<keyword evidence="4" id="KW-0274">FAD</keyword>
<protein>
    <recommendedName>
        <fullName evidence="6">Glucose-methanol-choline oxidoreductase C-terminal domain-containing protein</fullName>
    </recommendedName>
</protein>
<dbReference type="Gene3D" id="3.50.50.60">
    <property type="entry name" value="FAD/NAD(P)-binding domain"/>
    <property type="match status" value="2"/>
</dbReference>
<dbReference type="STRING" id="1670800.BSQ44_19785"/>
<dbReference type="PANTHER" id="PTHR42784:SF1">
    <property type="entry name" value="PYRANOSE 2-OXIDASE"/>
    <property type="match status" value="1"/>
</dbReference>
<evidence type="ECO:0000256" key="3">
    <source>
        <dbReference type="ARBA" id="ARBA00022630"/>
    </source>
</evidence>
<evidence type="ECO:0000256" key="1">
    <source>
        <dbReference type="ARBA" id="ARBA00001974"/>
    </source>
</evidence>
<dbReference type="InterPro" id="IPR007867">
    <property type="entry name" value="GMC_OxRtase_C"/>
</dbReference>
<dbReference type="OrthoDB" id="9798604at2"/>
<dbReference type="EMBL" id="CP018171">
    <property type="protein sequence ID" value="APH73366.1"/>
    <property type="molecule type" value="Genomic_DNA"/>
</dbReference>
<keyword evidence="3" id="KW-0285">Flavoprotein</keyword>
<evidence type="ECO:0000259" key="6">
    <source>
        <dbReference type="Pfam" id="PF05199"/>
    </source>
</evidence>
<dbReference type="RefSeq" id="WP_072606836.1">
    <property type="nucleotide sequence ID" value="NZ_CP018171.1"/>
</dbReference>
<dbReference type="InterPro" id="IPR051473">
    <property type="entry name" value="P2Ox-like"/>
</dbReference>
<evidence type="ECO:0000256" key="4">
    <source>
        <dbReference type="ARBA" id="ARBA00022827"/>
    </source>
</evidence>
<dbReference type="InterPro" id="IPR036188">
    <property type="entry name" value="FAD/NAD-bd_sf"/>
</dbReference>
<reference evidence="8" key="1">
    <citation type="submission" date="2016-11" db="EMBL/GenBank/DDBJ databases">
        <title>Mesorhizobium oceanicum sp. nov., isolated from deep seawater in South China Sea.</title>
        <authorList>
            <person name="Fu G.-Y."/>
        </authorList>
    </citation>
    <scope>NUCLEOTIDE SEQUENCE [LARGE SCALE GENOMIC DNA]</scope>
    <source>
        <strain evidence="8">B7</strain>
    </source>
</reference>
<evidence type="ECO:0000313" key="7">
    <source>
        <dbReference type="EMBL" id="APH73366.1"/>
    </source>
</evidence>
<keyword evidence="5" id="KW-0560">Oxidoreductase</keyword>
<feature type="domain" description="Glucose-methanol-choline oxidoreductase C-terminal" evidence="6">
    <location>
        <begin position="351"/>
        <end position="475"/>
    </location>
</feature>
<dbReference type="GO" id="GO:0016614">
    <property type="term" value="F:oxidoreductase activity, acting on CH-OH group of donors"/>
    <property type="evidence" value="ECO:0007669"/>
    <property type="project" value="InterPro"/>
</dbReference>
<dbReference type="SUPFAM" id="SSF51905">
    <property type="entry name" value="FAD/NAD(P)-binding domain"/>
    <property type="match status" value="1"/>
</dbReference>
<evidence type="ECO:0000256" key="2">
    <source>
        <dbReference type="ARBA" id="ARBA00010790"/>
    </source>
</evidence>
<comment type="cofactor">
    <cofactor evidence="1">
        <name>FAD</name>
        <dbReference type="ChEBI" id="CHEBI:57692"/>
    </cofactor>
</comment>
<dbReference type="PANTHER" id="PTHR42784">
    <property type="entry name" value="PYRANOSE 2-OXIDASE"/>
    <property type="match status" value="1"/>
</dbReference>
<dbReference type="KEGG" id="meso:BSQ44_19785"/>
<keyword evidence="8" id="KW-1185">Reference proteome</keyword>
<gene>
    <name evidence="7" type="ORF">BSQ44_19785</name>
</gene>
<sequence length="486" mass="53122">MIRDAETIEPGAFRDRTFDVCIVGAGPAGITLARRLGAAGKRVGLFEGGGLEYEQASQEVYEGTTTGQPYYPLDGCRLRYFGGTSNHWGGWTRALEADDFEPRPHNPLSGWPIEKADLDPYAGEADDILNLPPVTAAPDVLPEQGDLRPQLFRFSRPTTRFGEKYQAELESSANIETYLNANLVDLRIDENGKRVTEAVFRTYGREEPFTVRASAFVLCLGGLENPRALLNANTQIAAGLGNEHDLVGRYFLEHPHAPVGSALLRDAPPSMLVYSPTPDLMRTQKILNFGLRIGYFDQWNAPKFTGAFDPSPACAVDFATALEAQVSGASAPCPGLVVDVFVACEQSLDPSNRVRLIDERDRFGWRRIALDWRLSKMDVRTLTTAATKAAEAMATYDIGRMKLADWVANGEAPGVDNVWGGNHHMGTTRMSDNPRTGVVDADCKVHGFDNLYIGGSSVFATSGHANPTYSIVQLALRLGDHLRAKT</sequence>
<evidence type="ECO:0000256" key="5">
    <source>
        <dbReference type="ARBA" id="ARBA00023002"/>
    </source>
</evidence>